<evidence type="ECO:0000256" key="4">
    <source>
        <dbReference type="SAM" id="Phobius"/>
    </source>
</evidence>
<feature type="transmembrane region" description="Helical" evidence="4">
    <location>
        <begin position="123"/>
        <end position="141"/>
    </location>
</feature>
<name>A0ABX8TIM5_9CAUL</name>
<feature type="transmembrane region" description="Helical" evidence="4">
    <location>
        <begin position="89"/>
        <end position="111"/>
    </location>
</feature>
<evidence type="ECO:0000256" key="1">
    <source>
        <dbReference type="ARBA" id="ARBA00022692"/>
    </source>
</evidence>
<keyword evidence="1 4" id="KW-0812">Transmembrane</keyword>
<evidence type="ECO:0000259" key="5">
    <source>
        <dbReference type="PROSITE" id="PS50850"/>
    </source>
</evidence>
<evidence type="ECO:0000256" key="2">
    <source>
        <dbReference type="ARBA" id="ARBA00022989"/>
    </source>
</evidence>
<dbReference type="RefSeq" id="WP_219354667.1">
    <property type="nucleotide sequence ID" value="NZ_CP080034.1"/>
</dbReference>
<feature type="transmembrane region" description="Helical" evidence="4">
    <location>
        <begin position="230"/>
        <end position="248"/>
    </location>
</feature>
<dbReference type="Pfam" id="PF07690">
    <property type="entry name" value="MFS_1"/>
    <property type="match status" value="1"/>
</dbReference>
<dbReference type="InterPro" id="IPR011701">
    <property type="entry name" value="MFS"/>
</dbReference>
<dbReference type="EMBL" id="CP080034">
    <property type="protein sequence ID" value="QYC08999.1"/>
    <property type="molecule type" value="Genomic_DNA"/>
</dbReference>
<evidence type="ECO:0000313" key="6">
    <source>
        <dbReference type="EMBL" id="QYC08999.1"/>
    </source>
</evidence>
<protein>
    <submittedName>
        <fullName evidence="6">MFS transporter</fullName>
    </submittedName>
</protein>
<reference evidence="6 7" key="1">
    <citation type="submission" date="2021-07" db="EMBL/GenBank/DDBJ databases">
        <title>Isolation and characterization of bacteria from a gold mining with a capacity of golden bioaccumulation.</title>
        <authorList>
            <person name="Yang X.J."/>
        </authorList>
    </citation>
    <scope>NUCLEOTIDE SEQUENCE [LARGE SCALE GENOMIC DNA]</scope>
    <source>
        <strain evidence="6 7">Au29</strain>
    </source>
</reference>
<keyword evidence="3 4" id="KW-0472">Membrane</keyword>
<evidence type="ECO:0000256" key="3">
    <source>
        <dbReference type="ARBA" id="ARBA00023136"/>
    </source>
</evidence>
<dbReference type="InterPro" id="IPR020846">
    <property type="entry name" value="MFS_dom"/>
</dbReference>
<gene>
    <name evidence="6" type="ORF">KWG56_10145</name>
</gene>
<keyword evidence="2 4" id="KW-1133">Transmembrane helix</keyword>
<feature type="transmembrane region" description="Helical" evidence="4">
    <location>
        <begin position="65"/>
        <end position="83"/>
    </location>
</feature>
<feature type="transmembrane region" description="Helical" evidence="4">
    <location>
        <begin position="153"/>
        <end position="174"/>
    </location>
</feature>
<feature type="transmembrane region" description="Helical" evidence="4">
    <location>
        <begin position="346"/>
        <end position="366"/>
    </location>
</feature>
<feature type="transmembrane region" description="Helical" evidence="4">
    <location>
        <begin position="195"/>
        <end position="218"/>
    </location>
</feature>
<keyword evidence="7" id="KW-1185">Reference proteome</keyword>
<feature type="transmembrane region" description="Helical" evidence="4">
    <location>
        <begin position="36"/>
        <end position="53"/>
    </location>
</feature>
<organism evidence="6 7">
    <name type="scientific">Brevundimonas nasdae</name>
    <dbReference type="NCBI Taxonomy" id="172043"/>
    <lineage>
        <taxon>Bacteria</taxon>
        <taxon>Pseudomonadati</taxon>
        <taxon>Pseudomonadota</taxon>
        <taxon>Alphaproteobacteria</taxon>
        <taxon>Caulobacterales</taxon>
        <taxon>Caulobacteraceae</taxon>
        <taxon>Brevundimonas</taxon>
    </lineage>
</organism>
<dbReference type="Proteomes" id="UP000824334">
    <property type="component" value="Chromosome"/>
</dbReference>
<feature type="transmembrane region" description="Helical" evidence="4">
    <location>
        <begin position="260"/>
        <end position="282"/>
    </location>
</feature>
<accession>A0ABX8TIM5</accession>
<proteinExistence type="predicted"/>
<sequence>MLGLGQAVAFASSYYLLGVMADPAAAALGIGTGPVFLALSGAFLVSAVLTPYAGQAIERVGGARVLAASNLAFVVALLMMAVAPHPLVLCLGVVLLGVGMAAGLYGTAFAVLVEMQGQGARRAIAAVSLLGALGGALGWPISREVLDLAGWRAVFGFWAALHLFVCLPIALTILPQHKGQMKAAVDVSTIRWSPTMIRMAIFFAGAWAVASAMAAHLPRLLVDLGMTVERAAWAAGLMAASAMAVRLLDITVLHRSHPILTARLATLFHPTGALLAVLLGAVGAPLVAVGQGLANGFLSVASGALPLKVFGAERYGMRQALILTPARYVQAAAPAVYAVALNVSPGVALALSSAICLGMFALSFSFRDASPA</sequence>
<feature type="domain" description="Major facilitator superfamily (MFS) profile" evidence="5">
    <location>
        <begin position="1"/>
        <end position="372"/>
    </location>
</feature>
<evidence type="ECO:0000313" key="7">
    <source>
        <dbReference type="Proteomes" id="UP000824334"/>
    </source>
</evidence>
<dbReference type="GeneID" id="94375630"/>
<dbReference type="PROSITE" id="PS50850">
    <property type="entry name" value="MFS"/>
    <property type="match status" value="1"/>
</dbReference>